<keyword evidence="8" id="KW-1185">Reference proteome</keyword>
<feature type="transmembrane region" description="Helical" evidence="6">
    <location>
        <begin position="329"/>
        <end position="350"/>
    </location>
</feature>
<feature type="transmembrane region" description="Helical" evidence="6">
    <location>
        <begin position="356"/>
        <end position="374"/>
    </location>
</feature>
<organism evidence="7 8">
    <name type="scientific">Diaporthe australafricana</name>
    <dbReference type="NCBI Taxonomy" id="127596"/>
    <lineage>
        <taxon>Eukaryota</taxon>
        <taxon>Fungi</taxon>
        <taxon>Dikarya</taxon>
        <taxon>Ascomycota</taxon>
        <taxon>Pezizomycotina</taxon>
        <taxon>Sordariomycetes</taxon>
        <taxon>Sordariomycetidae</taxon>
        <taxon>Diaporthales</taxon>
        <taxon>Diaporthaceae</taxon>
        <taxon>Diaporthe</taxon>
    </lineage>
</organism>
<evidence type="ECO:0008006" key="9">
    <source>
        <dbReference type="Google" id="ProtNLM"/>
    </source>
</evidence>
<proteinExistence type="predicted"/>
<protein>
    <recommendedName>
        <fullName evidence="9">Integral membrane protein</fullName>
    </recommendedName>
</protein>
<dbReference type="SUPFAM" id="SSF81321">
    <property type="entry name" value="Family A G protein-coupled receptor-like"/>
    <property type="match status" value="1"/>
</dbReference>
<sequence length="504" mass="57225">MNPTAGDRGTLAPLPEYHRRGLTVLTVFSVLSFCSTTCLWLFITYKLVSYRWHEFRQRGRGKKTENLQEEHLTIPDLTLGLDQRHEQLEGMTILAQLQELDRMRDEQPQQPQGPVEDEEHTRDGPDDNDSGNCNPFPILVYNLLLADMQEAMAYALSIHWLAEDGIYAPSTVCWTQGWFGSVSNLGASLFLSAISVTTFVTIVLGHKLSRRTLYIIITGIWAFTYGINTAGVLCAMHSKPVLSMGEQYFMRANVWCWISSEYNPWRLWSHYFWVIISITLTFGLYAIVFFTLWRQKRSCRHMPQRRLHTPESARQESEAPQQSGYHPAFLVYPFIYLVCIAPLVIGRVSIIMGIDLGISFFAFAGSILAANGLFNSILWTTTILFSAPDDMAATGLDRFTFMRTPARNYGHTVVISGPVSQGYAGTYHGAGGDGDGDREKNRKEWWWWRAGGQRPWGRSYVSTHESLNPDLIRIYTNPTPIVEGPYIHMNVVTRVVVEDANKQS</sequence>
<evidence type="ECO:0000313" key="8">
    <source>
        <dbReference type="Proteomes" id="UP001583177"/>
    </source>
</evidence>
<keyword evidence="3 6" id="KW-1133">Transmembrane helix</keyword>
<comment type="subcellular location">
    <subcellularLocation>
        <location evidence="1">Membrane</location>
        <topology evidence="1">Multi-pass membrane protein</topology>
    </subcellularLocation>
</comment>
<dbReference type="Gene3D" id="1.20.1070.10">
    <property type="entry name" value="Rhodopsin 7-helix transmembrane proteins"/>
    <property type="match status" value="1"/>
</dbReference>
<evidence type="ECO:0000256" key="5">
    <source>
        <dbReference type="SAM" id="MobiDB-lite"/>
    </source>
</evidence>
<feature type="transmembrane region" description="Helical" evidence="6">
    <location>
        <begin position="21"/>
        <end position="43"/>
    </location>
</feature>
<evidence type="ECO:0000256" key="2">
    <source>
        <dbReference type="ARBA" id="ARBA00022692"/>
    </source>
</evidence>
<dbReference type="EMBL" id="JAWRVE010000042">
    <property type="protein sequence ID" value="KAL1869165.1"/>
    <property type="molecule type" value="Genomic_DNA"/>
</dbReference>
<keyword evidence="2 6" id="KW-0812">Transmembrane</keyword>
<evidence type="ECO:0000256" key="1">
    <source>
        <dbReference type="ARBA" id="ARBA00004141"/>
    </source>
</evidence>
<keyword evidence="4 6" id="KW-0472">Membrane</keyword>
<evidence type="ECO:0000256" key="3">
    <source>
        <dbReference type="ARBA" id="ARBA00022989"/>
    </source>
</evidence>
<feature type="transmembrane region" description="Helical" evidence="6">
    <location>
        <begin position="185"/>
        <end position="205"/>
    </location>
</feature>
<evidence type="ECO:0000256" key="6">
    <source>
        <dbReference type="SAM" id="Phobius"/>
    </source>
</evidence>
<dbReference type="CDD" id="cd00637">
    <property type="entry name" value="7tm_classA_rhodopsin-like"/>
    <property type="match status" value="1"/>
</dbReference>
<feature type="transmembrane region" description="Helical" evidence="6">
    <location>
        <begin position="271"/>
        <end position="293"/>
    </location>
</feature>
<comment type="caution">
    <text evidence="7">The sequence shown here is derived from an EMBL/GenBank/DDBJ whole genome shotgun (WGS) entry which is preliminary data.</text>
</comment>
<feature type="transmembrane region" description="Helical" evidence="6">
    <location>
        <begin position="212"/>
        <end position="238"/>
    </location>
</feature>
<gene>
    <name evidence="7" type="ORF">Daus18300_005702</name>
</gene>
<reference evidence="7 8" key="1">
    <citation type="journal article" date="2024" name="IMA Fungus">
        <title>IMA Genome - F19 : A genome assembly and annotation guide to empower mycologists, including annotated draft genome sequences of Ceratocystis pirilliformis, Diaporthe australafricana, Fusarium ophioides, Paecilomyces lecythidis, and Sporothrix stenoceras.</title>
        <authorList>
            <person name="Aylward J."/>
            <person name="Wilson A.M."/>
            <person name="Visagie C.M."/>
            <person name="Spraker J."/>
            <person name="Barnes I."/>
            <person name="Buitendag C."/>
            <person name="Ceriani C."/>
            <person name="Del Mar Angel L."/>
            <person name="du Plessis D."/>
            <person name="Fuchs T."/>
            <person name="Gasser K."/>
            <person name="Kramer D."/>
            <person name="Li W."/>
            <person name="Munsamy K."/>
            <person name="Piso A."/>
            <person name="Price J.L."/>
            <person name="Sonnekus B."/>
            <person name="Thomas C."/>
            <person name="van der Nest A."/>
            <person name="van Dijk A."/>
            <person name="van Heerden A."/>
            <person name="van Vuuren N."/>
            <person name="Yilmaz N."/>
            <person name="Duong T.A."/>
            <person name="van der Merwe N.A."/>
            <person name="Wingfield M.J."/>
            <person name="Wingfield B.D."/>
        </authorList>
    </citation>
    <scope>NUCLEOTIDE SEQUENCE [LARGE SCALE GENOMIC DNA]</scope>
    <source>
        <strain evidence="7 8">CMW 18300</strain>
    </source>
</reference>
<accession>A0ABR3X059</accession>
<dbReference type="PANTHER" id="PTHR23112">
    <property type="entry name" value="G PROTEIN-COUPLED RECEPTOR 157-RELATED"/>
    <property type="match status" value="1"/>
</dbReference>
<name>A0ABR3X059_9PEZI</name>
<dbReference type="PANTHER" id="PTHR23112:SF37">
    <property type="entry name" value="G PROTEIN-COUPLED RECEPTOR GPR1"/>
    <property type="match status" value="1"/>
</dbReference>
<evidence type="ECO:0000256" key="4">
    <source>
        <dbReference type="ARBA" id="ARBA00023136"/>
    </source>
</evidence>
<feature type="region of interest" description="Disordered" evidence="5">
    <location>
        <begin position="103"/>
        <end position="133"/>
    </location>
</feature>
<evidence type="ECO:0000313" key="7">
    <source>
        <dbReference type="EMBL" id="KAL1869165.1"/>
    </source>
</evidence>
<dbReference type="Proteomes" id="UP001583177">
    <property type="component" value="Unassembled WGS sequence"/>
</dbReference>